<feature type="region of interest" description="Disordered" evidence="3">
    <location>
        <begin position="1"/>
        <end position="41"/>
    </location>
</feature>
<protein>
    <submittedName>
        <fullName evidence="5">Putative CDT1-like protein a, chloroplastic</fullName>
    </submittedName>
</protein>
<sequence>MPETQRSQLLSATASMESISSDDKAKGNRESPQKQDRSSVLTLKASVEASSTPNCYMVSHHSESTPAKANSSFNDVMTETPAQQTPKRPMPTPHDKMVIENEKTAAEFRLTSSARRSLIYSPSKTEGSMIAPLVSMAEKNKTIQCSSHQAGREISGSLINPCVVYDVVPGSSEDHDMDQMRQRTCLPDIFDTICIISRSTDCSLITKQELVHKILSNNLEIEETREVEEQLELLEQLVPDWICKKAVSSGDLLYCIKQTSDPKSVRARLIEAV</sequence>
<dbReference type="GO" id="GO:0005634">
    <property type="term" value="C:nucleus"/>
    <property type="evidence" value="ECO:0007669"/>
    <property type="project" value="TreeGrafter"/>
</dbReference>
<dbReference type="GO" id="GO:0000278">
    <property type="term" value="P:mitotic cell cycle"/>
    <property type="evidence" value="ECO:0007669"/>
    <property type="project" value="TreeGrafter"/>
</dbReference>
<dbReference type="FunFam" id="1.10.10.1420:FF:000002">
    <property type="entry name" value="CDT1-like protein a chloroplastic"/>
    <property type="match status" value="1"/>
</dbReference>
<dbReference type="Pfam" id="PF16679">
    <property type="entry name" value="CDT1_C"/>
    <property type="match status" value="1"/>
</dbReference>
<keyword evidence="2" id="KW-0131">Cell cycle</keyword>
<evidence type="ECO:0000256" key="2">
    <source>
        <dbReference type="ARBA" id="ARBA00023306"/>
    </source>
</evidence>
<dbReference type="EMBL" id="CM017878">
    <property type="protein sequence ID" value="KAG1355193.1"/>
    <property type="molecule type" value="Genomic_DNA"/>
</dbReference>
<dbReference type="InterPro" id="IPR038090">
    <property type="entry name" value="Cdt1_C_WH_dom_sf"/>
</dbReference>
<dbReference type="AlphaFoldDB" id="A0A8K0IG70"/>
<evidence type="ECO:0000313" key="5">
    <source>
        <dbReference type="EMBL" id="KAG1355193.1"/>
    </source>
</evidence>
<dbReference type="InterPro" id="IPR045173">
    <property type="entry name" value="Cdt1"/>
</dbReference>
<organism evidence="5 6">
    <name type="scientific">Cocos nucifera</name>
    <name type="common">Coconut palm</name>
    <dbReference type="NCBI Taxonomy" id="13894"/>
    <lineage>
        <taxon>Eukaryota</taxon>
        <taxon>Viridiplantae</taxon>
        <taxon>Streptophyta</taxon>
        <taxon>Embryophyta</taxon>
        <taxon>Tracheophyta</taxon>
        <taxon>Spermatophyta</taxon>
        <taxon>Magnoliopsida</taxon>
        <taxon>Liliopsida</taxon>
        <taxon>Arecaceae</taxon>
        <taxon>Arecoideae</taxon>
        <taxon>Cocoseae</taxon>
        <taxon>Attaleinae</taxon>
        <taxon>Cocos</taxon>
    </lineage>
</organism>
<dbReference type="GO" id="GO:0003677">
    <property type="term" value="F:DNA binding"/>
    <property type="evidence" value="ECO:0007669"/>
    <property type="project" value="InterPro"/>
</dbReference>
<proteinExistence type="inferred from homology"/>
<reference evidence="5" key="2">
    <citation type="submission" date="2019-07" db="EMBL/GenBank/DDBJ databases">
        <authorList>
            <person name="Yang Y."/>
            <person name="Bocs S."/>
            <person name="Baudouin L."/>
        </authorList>
    </citation>
    <scope>NUCLEOTIDE SEQUENCE</scope>
    <source>
        <tissue evidence="5">Spear leaf of Hainan Tall coconut</tissue>
    </source>
</reference>
<feature type="compositionally biased region" description="Basic and acidic residues" evidence="3">
    <location>
        <begin position="21"/>
        <end position="37"/>
    </location>
</feature>
<dbReference type="OrthoDB" id="341730at2759"/>
<accession>A0A8K0IG70</accession>
<dbReference type="Proteomes" id="UP000797356">
    <property type="component" value="Chromosome 7"/>
</dbReference>
<evidence type="ECO:0000256" key="3">
    <source>
        <dbReference type="SAM" id="MobiDB-lite"/>
    </source>
</evidence>
<comment type="similarity">
    <text evidence="1">Belongs to the Cdt1 family.</text>
</comment>
<name>A0A8K0IG70_COCNU</name>
<evidence type="ECO:0000256" key="1">
    <source>
        <dbReference type="ARBA" id="ARBA00008356"/>
    </source>
</evidence>
<comment type="caution">
    <text evidence="5">The sequence shown here is derived from an EMBL/GenBank/DDBJ whole genome shotgun (WGS) entry which is preliminary data.</text>
</comment>
<dbReference type="GO" id="GO:0000076">
    <property type="term" value="P:DNA replication checkpoint signaling"/>
    <property type="evidence" value="ECO:0007669"/>
    <property type="project" value="TreeGrafter"/>
</dbReference>
<keyword evidence="6" id="KW-1185">Reference proteome</keyword>
<dbReference type="Gene3D" id="1.10.10.1420">
    <property type="entry name" value="DNA replication factor Cdt1, C-terminal WH domain"/>
    <property type="match status" value="1"/>
</dbReference>
<dbReference type="GO" id="GO:0071163">
    <property type="term" value="P:DNA replication preinitiation complex assembly"/>
    <property type="evidence" value="ECO:0007669"/>
    <property type="project" value="InterPro"/>
</dbReference>
<dbReference type="GO" id="GO:0030174">
    <property type="term" value="P:regulation of DNA-templated DNA replication initiation"/>
    <property type="evidence" value="ECO:0007669"/>
    <property type="project" value="InterPro"/>
</dbReference>
<evidence type="ECO:0000313" key="6">
    <source>
        <dbReference type="Proteomes" id="UP000797356"/>
    </source>
</evidence>
<dbReference type="PANTHER" id="PTHR28637">
    <property type="entry name" value="DNA REPLICATION FACTOR CDT1"/>
    <property type="match status" value="1"/>
</dbReference>
<dbReference type="GO" id="GO:0070182">
    <property type="term" value="F:DNA polymerase binding"/>
    <property type="evidence" value="ECO:0007669"/>
    <property type="project" value="TreeGrafter"/>
</dbReference>
<feature type="domain" description="DNA replication factor Cdt1 C-terminal" evidence="4">
    <location>
        <begin position="175"/>
        <end position="243"/>
    </location>
</feature>
<reference evidence="5" key="1">
    <citation type="journal article" date="2017" name="Gigascience">
        <title>The genome draft of coconut (Cocos nucifera).</title>
        <authorList>
            <person name="Xiao Y."/>
            <person name="Xu P."/>
            <person name="Fan H."/>
            <person name="Baudouin L."/>
            <person name="Xia W."/>
            <person name="Bocs S."/>
            <person name="Xu J."/>
            <person name="Li Q."/>
            <person name="Guo A."/>
            <person name="Zhou L."/>
            <person name="Li J."/>
            <person name="Wu Y."/>
            <person name="Ma Z."/>
            <person name="Armero A."/>
            <person name="Issali A.E."/>
            <person name="Liu N."/>
            <person name="Peng M."/>
            <person name="Yang Y."/>
        </authorList>
    </citation>
    <scope>NUCLEOTIDE SEQUENCE</scope>
    <source>
        <tissue evidence="5">Spear leaf of Hainan Tall coconut</tissue>
    </source>
</reference>
<feature type="compositionally biased region" description="Polar residues" evidence="3">
    <location>
        <begin position="1"/>
        <end position="19"/>
    </location>
</feature>
<gene>
    <name evidence="5" type="ORF">COCNU_07G013050</name>
</gene>
<dbReference type="InterPro" id="IPR032054">
    <property type="entry name" value="Cdt1_C"/>
</dbReference>
<dbReference type="PANTHER" id="PTHR28637:SF13">
    <property type="entry name" value="EXPRESSED PROTEIN"/>
    <property type="match status" value="1"/>
</dbReference>
<evidence type="ECO:0000259" key="4">
    <source>
        <dbReference type="Pfam" id="PF16679"/>
    </source>
</evidence>